<name>A0A1V8TJF3_9PEZI</name>
<dbReference type="InParanoid" id="A0A1V8TJF3"/>
<protein>
    <submittedName>
        <fullName evidence="1">Uncharacterized protein</fullName>
    </submittedName>
</protein>
<comment type="caution">
    <text evidence="1">The sequence shown here is derived from an EMBL/GenBank/DDBJ whole genome shotgun (WGS) entry which is preliminary data.</text>
</comment>
<sequence length="342" mass="35837">MFAAGGTETPAPQSADPSSAPVLAPIVVAGPSLDARVHCVEAEHPAQWPGAMLEDGVQLTSVDAELLQEVRKRRSVIAEADGNRSSMAAVTAAVNGIVGSSAGGAKETEPRSIAQVLRSDQPCNLTFTLQTELSILQRKLAARETQCHDQAAHISDLQSTLAAANISASETIAENCALKDEVDRLKRTMEEMEMIAGAMREDSKMEMREAVVAGAPSTSATVAVSAQGGSSVDAAWTFGHYTQDENGKGLKRQEIEEIAPEEGPTNAKCDDSEAAIVEPSSKGLSSGKHAGLIANEVARIQARAVIPHSNEDAAIESWAQEELKLAIMGLMFAADGGVSALR</sequence>
<evidence type="ECO:0000313" key="2">
    <source>
        <dbReference type="Proteomes" id="UP000192596"/>
    </source>
</evidence>
<keyword evidence="2" id="KW-1185">Reference proteome</keyword>
<dbReference type="Proteomes" id="UP000192596">
    <property type="component" value="Unassembled WGS sequence"/>
</dbReference>
<organism evidence="1 2">
    <name type="scientific">Cryoendolithus antarcticus</name>
    <dbReference type="NCBI Taxonomy" id="1507870"/>
    <lineage>
        <taxon>Eukaryota</taxon>
        <taxon>Fungi</taxon>
        <taxon>Dikarya</taxon>
        <taxon>Ascomycota</taxon>
        <taxon>Pezizomycotina</taxon>
        <taxon>Dothideomycetes</taxon>
        <taxon>Dothideomycetidae</taxon>
        <taxon>Cladosporiales</taxon>
        <taxon>Cladosporiaceae</taxon>
        <taxon>Cryoendolithus</taxon>
    </lineage>
</organism>
<accession>A0A1V8TJF3</accession>
<reference evidence="2" key="1">
    <citation type="submission" date="2017-03" db="EMBL/GenBank/DDBJ databases">
        <title>Genomes of endolithic fungi from Antarctica.</title>
        <authorList>
            <person name="Coleine C."/>
            <person name="Masonjones S."/>
            <person name="Stajich J.E."/>
        </authorList>
    </citation>
    <scope>NUCLEOTIDE SEQUENCE [LARGE SCALE GENOMIC DNA]</scope>
    <source>
        <strain evidence="2">CCFEE 5527</strain>
    </source>
</reference>
<dbReference type="EMBL" id="NAJO01000007">
    <property type="protein sequence ID" value="OQO11342.1"/>
    <property type="molecule type" value="Genomic_DNA"/>
</dbReference>
<evidence type="ECO:0000313" key="1">
    <source>
        <dbReference type="EMBL" id="OQO11342.1"/>
    </source>
</evidence>
<dbReference type="AlphaFoldDB" id="A0A1V8TJF3"/>
<proteinExistence type="predicted"/>
<gene>
    <name evidence="1" type="ORF">B0A48_05598</name>
</gene>